<name>A0ABQ9Y4E6_9EUKA</name>
<reference evidence="2 3" key="1">
    <citation type="journal article" date="2022" name="bioRxiv">
        <title>Genomics of Preaxostyla Flagellates Illuminates Evolutionary Transitions and the Path Towards Mitochondrial Loss.</title>
        <authorList>
            <person name="Novak L.V.F."/>
            <person name="Treitli S.C."/>
            <person name="Pyrih J."/>
            <person name="Halakuc P."/>
            <person name="Pipaliya S.V."/>
            <person name="Vacek V."/>
            <person name="Brzon O."/>
            <person name="Soukal P."/>
            <person name="Eme L."/>
            <person name="Dacks J.B."/>
            <person name="Karnkowska A."/>
            <person name="Elias M."/>
            <person name="Hampl V."/>
        </authorList>
    </citation>
    <scope>NUCLEOTIDE SEQUENCE [LARGE SCALE GENOMIC DNA]</scope>
    <source>
        <strain evidence="2">NAU3</strain>
        <tissue evidence="2">Gut</tissue>
    </source>
</reference>
<evidence type="ECO:0000256" key="1">
    <source>
        <dbReference type="SAM" id="MobiDB-lite"/>
    </source>
</evidence>
<comment type="caution">
    <text evidence="2">The sequence shown here is derived from an EMBL/GenBank/DDBJ whole genome shotgun (WGS) entry which is preliminary data.</text>
</comment>
<evidence type="ECO:0000313" key="3">
    <source>
        <dbReference type="Proteomes" id="UP001281761"/>
    </source>
</evidence>
<gene>
    <name evidence="2" type="ORF">BLNAU_6337</name>
</gene>
<sequence>METTELSFSPPPLDEDPESFDPQTSPVPISNQNAFRPNVLQYYRSSNEKSQQDEYVPQAQFHPTWNLQPKRILVSSPPFSHQFSQGWS</sequence>
<keyword evidence="3" id="KW-1185">Reference proteome</keyword>
<feature type="region of interest" description="Disordered" evidence="1">
    <location>
        <begin position="1"/>
        <end position="33"/>
    </location>
</feature>
<dbReference type="Proteomes" id="UP001281761">
    <property type="component" value="Unassembled WGS sequence"/>
</dbReference>
<protein>
    <submittedName>
        <fullName evidence="2">Uncharacterized protein</fullName>
    </submittedName>
</protein>
<accession>A0ABQ9Y4E6</accession>
<dbReference type="EMBL" id="JARBJD010000036">
    <property type="protein sequence ID" value="KAK2958568.1"/>
    <property type="molecule type" value="Genomic_DNA"/>
</dbReference>
<evidence type="ECO:0000313" key="2">
    <source>
        <dbReference type="EMBL" id="KAK2958568.1"/>
    </source>
</evidence>
<feature type="compositionally biased region" description="Polar residues" evidence="1">
    <location>
        <begin position="21"/>
        <end position="33"/>
    </location>
</feature>
<organism evidence="2 3">
    <name type="scientific">Blattamonas nauphoetae</name>
    <dbReference type="NCBI Taxonomy" id="2049346"/>
    <lineage>
        <taxon>Eukaryota</taxon>
        <taxon>Metamonada</taxon>
        <taxon>Preaxostyla</taxon>
        <taxon>Oxymonadida</taxon>
        <taxon>Blattamonas</taxon>
    </lineage>
</organism>
<proteinExistence type="predicted"/>